<dbReference type="Pfam" id="PF01979">
    <property type="entry name" value="Amidohydro_1"/>
    <property type="match status" value="1"/>
</dbReference>
<evidence type="ECO:0000256" key="3">
    <source>
        <dbReference type="SAM" id="SignalP"/>
    </source>
</evidence>
<dbReference type="InterPro" id="IPR032466">
    <property type="entry name" value="Metal_Hydrolase"/>
</dbReference>
<dbReference type="KEGG" id="mur:EQY75_08925"/>
<dbReference type="PANTHER" id="PTHR36842:SF1">
    <property type="entry name" value="PROTEIN TOLB"/>
    <property type="match status" value="1"/>
</dbReference>
<dbReference type="EMBL" id="CP035544">
    <property type="protein sequence ID" value="QBA64639.1"/>
    <property type="molecule type" value="Genomic_DNA"/>
</dbReference>
<gene>
    <name evidence="5" type="ORF">EQY75_08925</name>
</gene>
<feature type="signal peptide" evidence="3">
    <location>
        <begin position="1"/>
        <end position="24"/>
    </location>
</feature>
<organism evidence="5 6">
    <name type="scientific">Muriicola soli</name>
    <dbReference type="NCBI Taxonomy" id="2507538"/>
    <lineage>
        <taxon>Bacteria</taxon>
        <taxon>Pseudomonadati</taxon>
        <taxon>Bacteroidota</taxon>
        <taxon>Flavobacteriia</taxon>
        <taxon>Flavobacteriales</taxon>
        <taxon>Flavobacteriaceae</taxon>
        <taxon>Muriicola</taxon>
    </lineage>
</organism>
<dbReference type="Proteomes" id="UP000290889">
    <property type="component" value="Chromosome"/>
</dbReference>
<evidence type="ECO:0000256" key="1">
    <source>
        <dbReference type="ARBA" id="ARBA00009820"/>
    </source>
</evidence>
<dbReference type="Gene3D" id="3.20.20.140">
    <property type="entry name" value="Metal-dependent hydrolases"/>
    <property type="match status" value="1"/>
</dbReference>
<dbReference type="InterPro" id="IPR006680">
    <property type="entry name" value="Amidohydro-rel"/>
</dbReference>
<dbReference type="PANTHER" id="PTHR36842">
    <property type="entry name" value="PROTEIN TOLB HOMOLOG"/>
    <property type="match status" value="1"/>
</dbReference>
<dbReference type="SUPFAM" id="SSF51338">
    <property type="entry name" value="Composite domain of metallo-dependent hydrolases"/>
    <property type="match status" value="1"/>
</dbReference>
<feature type="region of interest" description="Disordered" evidence="2">
    <location>
        <begin position="559"/>
        <end position="582"/>
    </location>
</feature>
<evidence type="ECO:0000259" key="4">
    <source>
        <dbReference type="Pfam" id="PF01979"/>
    </source>
</evidence>
<dbReference type="OrthoDB" id="9815657at2"/>
<dbReference type="Gene3D" id="2.120.10.30">
    <property type="entry name" value="TolB, C-terminal domain"/>
    <property type="match status" value="2"/>
</dbReference>
<dbReference type="Pfam" id="PF07676">
    <property type="entry name" value="PD40"/>
    <property type="match status" value="3"/>
</dbReference>
<dbReference type="GO" id="GO:0016810">
    <property type="term" value="F:hydrolase activity, acting on carbon-nitrogen (but not peptide) bonds"/>
    <property type="evidence" value="ECO:0007669"/>
    <property type="project" value="InterPro"/>
</dbReference>
<evidence type="ECO:0000256" key="2">
    <source>
        <dbReference type="SAM" id="MobiDB-lite"/>
    </source>
</evidence>
<reference evidence="5 6" key="1">
    <citation type="submission" date="2019-01" db="EMBL/GenBank/DDBJ databases">
        <title>Muriicola soli sp. nov., isolated from soil.</title>
        <authorList>
            <person name="Kang H.J."/>
            <person name="Kim S.B."/>
        </authorList>
    </citation>
    <scope>NUCLEOTIDE SEQUENCE [LARGE SCALE GENOMIC DNA]</scope>
    <source>
        <strain evidence="5 6">MMS17-SY002</strain>
    </source>
</reference>
<dbReference type="SUPFAM" id="SSF51556">
    <property type="entry name" value="Metallo-dependent hydrolases"/>
    <property type="match status" value="1"/>
</dbReference>
<feature type="chain" id="PRO_5019211073" evidence="3">
    <location>
        <begin position="25"/>
        <end position="1138"/>
    </location>
</feature>
<name>A0A411EAE7_9FLAO</name>
<feature type="compositionally biased region" description="Basic and acidic residues" evidence="2">
    <location>
        <begin position="559"/>
        <end position="577"/>
    </location>
</feature>
<keyword evidence="3" id="KW-0732">Signal</keyword>
<dbReference type="SUPFAM" id="SSF82171">
    <property type="entry name" value="DPP6 N-terminal domain-like"/>
    <property type="match status" value="1"/>
</dbReference>
<dbReference type="RefSeq" id="WP_129605114.1">
    <property type="nucleotide sequence ID" value="NZ_CP035544.1"/>
</dbReference>
<keyword evidence="5" id="KW-0378">Hydrolase</keyword>
<dbReference type="InterPro" id="IPR011059">
    <property type="entry name" value="Metal-dep_hydrolase_composite"/>
</dbReference>
<proteinExistence type="inferred from homology"/>
<evidence type="ECO:0000313" key="5">
    <source>
        <dbReference type="EMBL" id="QBA64639.1"/>
    </source>
</evidence>
<feature type="region of interest" description="Disordered" evidence="2">
    <location>
        <begin position="679"/>
        <end position="700"/>
    </location>
</feature>
<dbReference type="Gene3D" id="2.30.40.10">
    <property type="entry name" value="Urease, subunit C, domain 1"/>
    <property type="match status" value="2"/>
</dbReference>
<evidence type="ECO:0000313" key="6">
    <source>
        <dbReference type="Proteomes" id="UP000290889"/>
    </source>
</evidence>
<sequence>MYRFKYSLIFGLSILFFQTNFLLAQDTIQKADSLKKATKELPLEPEREIQFTTSEGTWISLDVSPDGKTIVFDLMGDIYTIPMSGGKATVLTAGLAYDVHPRYSPDGKSIAFISDKSGSDNIWTLNLEDKEEKQISKESKHNFFSAEWTPDGEYIVGAKGRRNIKLQIYHKEGGSGSALISEPKNLKVIDPAFGADGKLLYFSQRRNAWNYNAQLPQYQIGTYDMEDADMEVISSRYGSAFTPTLSPDGNWLVFGSRFEAQTGLVLRNLNSGEERWLAYPVQRDEQESIAPLGVLPAMSFTPDSKKLVASYGGKIFAIDIENNSATEIPFSADVKLDLGPRLKFEYPIEDTKEALVTQIRDANPSPDGTKLAFTALNRLYVQDLPDGTPRRLTNNDFTEAQPAWSPDGKHIIFTTWKQGGGHLLKVNVDGRPRPVQLTREPGVYSTPQWAYNSNRIAFQRGTAQAYEDATGPTVRGAREDLVWVSTEGGPIQFIDTSKGRVKPHFTRTDDRIYLSHSSKGLLSIRWDGTDEKEHLKLKGIETYGSQDIFGKDHFDVPEEKYLPSSEGNREDNDKSSRPSEILISPDGKTALAQINNDIYTVTIPRYGKTPTISVASADKASFPAMKLTVMGGEFPAWSSDSKKVHWSLGASHFRYDLEAGKRFKDSLEVAEKKKKELAKLNKSKDSTDTDKEEKEDEDKKTFTADEIKIKVTYSRQMPNGTLLLKGGRIISMKGDEVIESGDILIENNRIKAIGNSGSLMIPEGTTVIDVSGKTLIPGFVDTHAHMWPKWGIHKNQVWIYSANLAYGVTTTRDPQTATTDVLTYSDMVEAGMLHGPRVYSTGPGVGFWRYKITSLDHARDVLKQYSEYYNTKTIKMYLVGNRQQRQWVIMAAKELELMPTTEGGLDFKLNMTQLLDGYPGHEHSLPIYPIYQDVVKTTADSKMAVTPTLLVSYGGPWAENYYYSREDVWGDQKLQYFTPYEELANKSRRRPGWFMDEEHVFQKHAIFMNDLVKEGGIAGIGSHGQLQGLGFHWELWSVASGGMKNHDALKVATIHGATALGLEKDLGSLEAGKLADILILSGNPLDTLRDTNTLTHVIRNGTVYEAETLDEVWPVVKKAEPFSWQTVKPEGLPGTDKK</sequence>
<dbReference type="InterPro" id="IPR011042">
    <property type="entry name" value="6-blade_b-propeller_TolB-like"/>
</dbReference>
<comment type="similarity">
    <text evidence="1">Belongs to the TolB family.</text>
</comment>
<keyword evidence="6" id="KW-1185">Reference proteome</keyword>
<dbReference type="InterPro" id="IPR011659">
    <property type="entry name" value="WD40"/>
</dbReference>
<accession>A0A411EAE7</accession>
<protein>
    <submittedName>
        <fullName evidence="5">Amidohydrolase</fullName>
    </submittedName>
</protein>
<dbReference type="AlphaFoldDB" id="A0A411EAE7"/>
<feature type="domain" description="Amidohydrolase-related" evidence="4">
    <location>
        <begin position="998"/>
        <end position="1102"/>
    </location>
</feature>